<reference evidence="1" key="1">
    <citation type="journal article" date="2021" name="New Phytol.">
        <title>Evolutionary innovations through gain and loss of genes in the ectomycorrhizal Boletales.</title>
        <authorList>
            <person name="Wu G."/>
            <person name="Miyauchi S."/>
            <person name="Morin E."/>
            <person name="Kuo A."/>
            <person name="Drula E."/>
            <person name="Varga T."/>
            <person name="Kohler A."/>
            <person name="Feng B."/>
            <person name="Cao Y."/>
            <person name="Lipzen A."/>
            <person name="Daum C."/>
            <person name="Hundley H."/>
            <person name="Pangilinan J."/>
            <person name="Johnson J."/>
            <person name="Barry K."/>
            <person name="LaButti K."/>
            <person name="Ng V."/>
            <person name="Ahrendt S."/>
            <person name="Min B."/>
            <person name="Choi I.G."/>
            <person name="Park H."/>
            <person name="Plett J.M."/>
            <person name="Magnuson J."/>
            <person name="Spatafora J.W."/>
            <person name="Nagy L.G."/>
            <person name="Henrissat B."/>
            <person name="Grigoriev I.V."/>
            <person name="Yang Z.L."/>
            <person name="Xu J."/>
            <person name="Martin F.M."/>
        </authorList>
    </citation>
    <scope>NUCLEOTIDE SEQUENCE</scope>
    <source>
        <strain evidence="1">KUC20120723A-06</strain>
    </source>
</reference>
<evidence type="ECO:0000313" key="2">
    <source>
        <dbReference type="Proteomes" id="UP000790709"/>
    </source>
</evidence>
<sequence length="130" mass="14161">MTYISCIILVTVLNVIIGFAAPAQDIEMLNSTQIVIHSVVASRILFNLRECEKCENERTFMSALAEFQDAHHPSFPLIEEPSQSSTSDSAESSLETQRQGRISNATNGCYSEPNLSSPPAVTVPGKDNVC</sequence>
<evidence type="ECO:0000313" key="1">
    <source>
        <dbReference type="EMBL" id="KAH7917735.1"/>
    </source>
</evidence>
<name>A0ACB8AWW6_9AGAM</name>
<gene>
    <name evidence="1" type="ORF">BV22DRAFT_1042228</name>
</gene>
<dbReference type="Proteomes" id="UP000790709">
    <property type="component" value="Unassembled WGS sequence"/>
</dbReference>
<dbReference type="EMBL" id="MU266952">
    <property type="protein sequence ID" value="KAH7917735.1"/>
    <property type="molecule type" value="Genomic_DNA"/>
</dbReference>
<proteinExistence type="predicted"/>
<protein>
    <submittedName>
        <fullName evidence="1">Uncharacterized protein</fullName>
    </submittedName>
</protein>
<organism evidence="1 2">
    <name type="scientific">Leucogyrophana mollusca</name>
    <dbReference type="NCBI Taxonomy" id="85980"/>
    <lineage>
        <taxon>Eukaryota</taxon>
        <taxon>Fungi</taxon>
        <taxon>Dikarya</taxon>
        <taxon>Basidiomycota</taxon>
        <taxon>Agaricomycotina</taxon>
        <taxon>Agaricomycetes</taxon>
        <taxon>Agaricomycetidae</taxon>
        <taxon>Boletales</taxon>
        <taxon>Boletales incertae sedis</taxon>
        <taxon>Leucogyrophana</taxon>
    </lineage>
</organism>
<keyword evidence="2" id="KW-1185">Reference proteome</keyword>
<comment type="caution">
    <text evidence="1">The sequence shown here is derived from an EMBL/GenBank/DDBJ whole genome shotgun (WGS) entry which is preliminary data.</text>
</comment>
<accession>A0ACB8AWW6</accession>